<dbReference type="InterPro" id="IPR010178">
    <property type="entry name" value="Lit"/>
</dbReference>
<evidence type="ECO:0000313" key="3">
    <source>
        <dbReference type="Proteomes" id="UP000596063"/>
    </source>
</evidence>
<keyword evidence="3" id="KW-1185">Reference proteome</keyword>
<name>A0A7T4R3M6_9GAMM</name>
<dbReference type="Pfam" id="PF07314">
    <property type="entry name" value="Lit"/>
    <property type="match status" value="1"/>
</dbReference>
<dbReference type="EMBL" id="CP066167">
    <property type="protein sequence ID" value="QQD19557.1"/>
    <property type="molecule type" value="Genomic_DNA"/>
</dbReference>
<evidence type="ECO:0000256" key="1">
    <source>
        <dbReference type="SAM" id="Phobius"/>
    </source>
</evidence>
<sequence>MTRQRPNLLSTVYSVTTLLTALMLSWLLLLSVDFGYGFWYDAIGIDDNISEFGPENRYRDGFEDTSREQRLRLFAQIVDGVSHSGTGLEDIVYTTPRHDVPIPLLRYDEIVHLQDVANLIDSWHSAGAIGSAAWLLLTAGLVYRPRALASLGRVAIGYGIIALIAGVTLALLGFEKVFYQLHIWIFPEDHPWFFYYQDSLMSTMMKAPDLFMYIALAWIAMAVPLFCGLYIAARRLLLTRPPLAGNPSLLKQ</sequence>
<dbReference type="Proteomes" id="UP000596063">
    <property type="component" value="Chromosome"/>
</dbReference>
<feature type="transmembrane region" description="Helical" evidence="1">
    <location>
        <begin position="123"/>
        <end position="143"/>
    </location>
</feature>
<dbReference type="AlphaFoldDB" id="A0A7T4R3M6"/>
<keyword evidence="1" id="KW-0812">Transmembrane</keyword>
<gene>
    <name evidence="2" type="ORF">I6N98_06820</name>
</gene>
<dbReference type="KEGG" id="snan:I6N98_06820"/>
<evidence type="ECO:0000313" key="2">
    <source>
        <dbReference type="EMBL" id="QQD19557.1"/>
    </source>
</evidence>
<proteinExistence type="predicted"/>
<reference evidence="2 3" key="1">
    <citation type="submission" date="2020-12" db="EMBL/GenBank/DDBJ databases">
        <authorList>
            <person name="Shan Y."/>
        </authorList>
    </citation>
    <scope>NUCLEOTIDE SEQUENCE [LARGE SCALE GENOMIC DNA]</scope>
    <source>
        <strain evidence="3">csc3.9</strain>
    </source>
</reference>
<feature type="transmembrane region" description="Helical" evidence="1">
    <location>
        <begin position="210"/>
        <end position="233"/>
    </location>
</feature>
<feature type="transmembrane region" description="Helical" evidence="1">
    <location>
        <begin position="12"/>
        <end position="32"/>
    </location>
</feature>
<accession>A0A7T4R3M6</accession>
<feature type="transmembrane region" description="Helical" evidence="1">
    <location>
        <begin position="155"/>
        <end position="174"/>
    </location>
</feature>
<protein>
    <submittedName>
        <fullName evidence="2">DUF1461 domain-containing protein</fullName>
    </submittedName>
</protein>
<organism evidence="2 3">
    <name type="scientific">Spongiibacter nanhainus</name>
    <dbReference type="NCBI Taxonomy" id="2794344"/>
    <lineage>
        <taxon>Bacteria</taxon>
        <taxon>Pseudomonadati</taxon>
        <taxon>Pseudomonadota</taxon>
        <taxon>Gammaproteobacteria</taxon>
        <taxon>Cellvibrionales</taxon>
        <taxon>Spongiibacteraceae</taxon>
        <taxon>Spongiibacter</taxon>
    </lineage>
</organism>
<keyword evidence="1" id="KW-0472">Membrane</keyword>
<keyword evidence="1" id="KW-1133">Transmembrane helix</keyword>